<gene>
    <name evidence="2" type="ORF">PoB_007153700</name>
</gene>
<feature type="compositionally biased region" description="Basic residues" evidence="1">
    <location>
        <begin position="63"/>
        <end position="72"/>
    </location>
</feature>
<evidence type="ECO:0000256" key="1">
    <source>
        <dbReference type="SAM" id="MobiDB-lite"/>
    </source>
</evidence>
<evidence type="ECO:0000313" key="2">
    <source>
        <dbReference type="EMBL" id="GFO45032.1"/>
    </source>
</evidence>
<reference evidence="2 3" key="1">
    <citation type="journal article" date="2021" name="Elife">
        <title>Chloroplast acquisition without the gene transfer in kleptoplastic sea slugs, Plakobranchus ocellatus.</title>
        <authorList>
            <person name="Maeda T."/>
            <person name="Takahashi S."/>
            <person name="Yoshida T."/>
            <person name="Shimamura S."/>
            <person name="Takaki Y."/>
            <person name="Nagai Y."/>
            <person name="Toyoda A."/>
            <person name="Suzuki Y."/>
            <person name="Arimoto A."/>
            <person name="Ishii H."/>
            <person name="Satoh N."/>
            <person name="Nishiyama T."/>
            <person name="Hasebe M."/>
            <person name="Maruyama T."/>
            <person name="Minagawa J."/>
            <person name="Obokata J."/>
            <person name="Shigenobu S."/>
        </authorList>
    </citation>
    <scope>NUCLEOTIDE SEQUENCE [LARGE SCALE GENOMIC DNA]</scope>
</reference>
<sequence>MRCLLVQVRCRSVQNEWAPATGSLERAGHETARFRRSRKKKARGKEQTTSGTHPEQVKPASKGGKKKMKGCQRRGKERCNFFKDECVFALEVFTKPGNSIRAKMKRR</sequence>
<protein>
    <submittedName>
        <fullName evidence="2">Uncharacterized protein</fullName>
    </submittedName>
</protein>
<name>A0AAV4DL79_9GAST</name>
<evidence type="ECO:0000313" key="3">
    <source>
        <dbReference type="Proteomes" id="UP000735302"/>
    </source>
</evidence>
<proteinExistence type="predicted"/>
<feature type="compositionally biased region" description="Basic residues" evidence="1">
    <location>
        <begin position="34"/>
        <end position="43"/>
    </location>
</feature>
<dbReference type="AlphaFoldDB" id="A0AAV4DL79"/>
<keyword evidence="3" id="KW-1185">Reference proteome</keyword>
<feature type="region of interest" description="Disordered" evidence="1">
    <location>
        <begin position="20"/>
        <end position="72"/>
    </location>
</feature>
<organism evidence="2 3">
    <name type="scientific">Plakobranchus ocellatus</name>
    <dbReference type="NCBI Taxonomy" id="259542"/>
    <lineage>
        <taxon>Eukaryota</taxon>
        <taxon>Metazoa</taxon>
        <taxon>Spiralia</taxon>
        <taxon>Lophotrochozoa</taxon>
        <taxon>Mollusca</taxon>
        <taxon>Gastropoda</taxon>
        <taxon>Heterobranchia</taxon>
        <taxon>Euthyneura</taxon>
        <taxon>Panpulmonata</taxon>
        <taxon>Sacoglossa</taxon>
        <taxon>Placobranchoidea</taxon>
        <taxon>Plakobranchidae</taxon>
        <taxon>Plakobranchus</taxon>
    </lineage>
</organism>
<dbReference type="Proteomes" id="UP000735302">
    <property type="component" value="Unassembled WGS sequence"/>
</dbReference>
<comment type="caution">
    <text evidence="2">The sequence shown here is derived from an EMBL/GenBank/DDBJ whole genome shotgun (WGS) entry which is preliminary data.</text>
</comment>
<accession>A0AAV4DL79</accession>
<dbReference type="EMBL" id="BLXT01007988">
    <property type="protein sequence ID" value="GFO45032.1"/>
    <property type="molecule type" value="Genomic_DNA"/>
</dbReference>